<feature type="chain" id="PRO_5001758002" description="PYST-C1-like N-terminal domain-containing protein" evidence="1">
    <location>
        <begin position="21"/>
        <end position="110"/>
    </location>
</feature>
<dbReference type="AlphaFoldDB" id="A0A081I939"/>
<dbReference type="NCBIfam" id="TIGR01601">
    <property type="entry name" value="PYST-C1"/>
    <property type="match status" value="1"/>
</dbReference>
<dbReference type="EMBL" id="KL446963">
    <property type="protein sequence ID" value="KEG00197.1"/>
    <property type="molecule type" value="Genomic_DNA"/>
</dbReference>
<evidence type="ECO:0000313" key="4">
    <source>
        <dbReference type="Proteomes" id="UP000030681"/>
    </source>
</evidence>
<organism evidence="3 4">
    <name type="scientific">Plasmodium vinckei vinckei</name>
    <dbReference type="NCBI Taxonomy" id="54757"/>
    <lineage>
        <taxon>Eukaryota</taxon>
        <taxon>Sar</taxon>
        <taxon>Alveolata</taxon>
        <taxon>Apicomplexa</taxon>
        <taxon>Aconoidasida</taxon>
        <taxon>Haemosporida</taxon>
        <taxon>Plasmodiidae</taxon>
        <taxon>Plasmodium</taxon>
        <taxon>Plasmodium (Vinckeia)</taxon>
    </lineage>
</organism>
<reference evidence="3 4" key="1">
    <citation type="submission" date="2013-02" db="EMBL/GenBank/DDBJ databases">
        <title>The Genome Sequence of Plasmodium vinckei vinckei.</title>
        <authorList>
            <consortium name="The Broad Institute Genome Sequencing Platform"/>
            <consortium name="The Broad Institute Genome Sequencing Center for Infectious Disease"/>
            <person name="Neafsey D."/>
            <person name="Cheeseman I."/>
            <person name="Volkman S."/>
            <person name="Adams J."/>
            <person name="Walker B."/>
            <person name="Young S.K."/>
            <person name="Zeng Q."/>
            <person name="Gargeya S."/>
            <person name="Fitzgerald M."/>
            <person name="Haas B."/>
            <person name="Abouelleil A."/>
            <person name="Alvarado L."/>
            <person name="Arachchi H.M."/>
            <person name="Berlin A.M."/>
            <person name="Chapman S.B."/>
            <person name="Dewar J."/>
            <person name="Goldberg J."/>
            <person name="Griggs A."/>
            <person name="Gujja S."/>
            <person name="Hansen M."/>
            <person name="Howarth C."/>
            <person name="Imamovic A."/>
            <person name="Larimer J."/>
            <person name="McCowan C."/>
            <person name="Murphy C."/>
            <person name="Neiman D."/>
            <person name="Pearson M."/>
            <person name="Priest M."/>
            <person name="Roberts A."/>
            <person name="Saif S."/>
            <person name="Shea T."/>
            <person name="Sisk P."/>
            <person name="Sykes S."/>
            <person name="Wortman J."/>
            <person name="Nusbaum C."/>
            <person name="Birren B."/>
        </authorList>
    </citation>
    <scope>NUCLEOTIDE SEQUENCE [LARGE SCALE GENOMIC DNA]</scope>
    <source>
        <strain evidence="4">vinckei</strain>
    </source>
</reference>
<name>A0A081I939_PLAVN</name>
<feature type="domain" description="PYST-C1-like N-terminal" evidence="2">
    <location>
        <begin position="32"/>
        <end position="78"/>
    </location>
</feature>
<gene>
    <name evidence="3" type="ORF">YYE_04953</name>
</gene>
<feature type="signal peptide" evidence="1">
    <location>
        <begin position="1"/>
        <end position="20"/>
    </location>
</feature>
<evidence type="ECO:0000259" key="2">
    <source>
        <dbReference type="Pfam" id="PF09690"/>
    </source>
</evidence>
<keyword evidence="1" id="KW-0732">Signal</keyword>
<accession>A0A081I939</accession>
<proteinExistence type="predicted"/>
<evidence type="ECO:0000313" key="3">
    <source>
        <dbReference type="EMBL" id="KEG00197.1"/>
    </source>
</evidence>
<evidence type="ECO:0000256" key="1">
    <source>
        <dbReference type="SAM" id="SignalP"/>
    </source>
</evidence>
<sequence>MNKRIFSLVCIILYVLLTVSIHCSEQKHDRSKTSGLRSRIIRAIKKINGSNKKNVIESQREPQLNNNNNNYYNDDKDECVDYYTHIEGKMRKREPCCCGLFYLESDDLYE</sequence>
<dbReference type="Pfam" id="PF09690">
    <property type="entry name" value="PYST-C1"/>
    <property type="match status" value="1"/>
</dbReference>
<dbReference type="Proteomes" id="UP000030681">
    <property type="component" value="Unassembled WGS sequence"/>
</dbReference>
<protein>
    <recommendedName>
        <fullName evidence="2">PYST-C1-like N-terminal domain-containing protein</fullName>
    </recommendedName>
</protein>
<dbReference type="InterPro" id="IPR006488">
    <property type="entry name" value="PYST-C1_N"/>
</dbReference>